<feature type="transmembrane region" description="Helical" evidence="1">
    <location>
        <begin position="109"/>
        <end position="136"/>
    </location>
</feature>
<accession>A0A9X3DW87</accession>
<reference evidence="2" key="1">
    <citation type="submission" date="2022-11" db="EMBL/GenBank/DDBJ databases">
        <title>Biodiversity and phylogenetic relationships of bacteria.</title>
        <authorList>
            <person name="Machado R.A.R."/>
            <person name="Bhat A."/>
            <person name="Loulou A."/>
            <person name="Kallel S."/>
        </authorList>
    </citation>
    <scope>NUCLEOTIDE SEQUENCE</scope>
    <source>
        <strain evidence="2">A-IN1</strain>
    </source>
</reference>
<sequence length="285" mass="31975">MKCPKCNAENINEAVKCGICGTRLKHAKQSNIFTDSAHVEASVRRENKKTPNQLKPIPQSQSKSLTETLMDKNVSAEEKARIFLDSWQDKAKDTWEGTQNPKKKKNLKIVWILLAVFMFGPAVLGVVASVVIPAVMSVIGIANVDHSDADEAAEATDVATAAAEGVNVDNEIDSIKNQLFSRYSAVQEFQKDIEKYYRKTGKLPTQLKQLEPYTETGFSDYTYQYFAVGQNGSIIGLFRLEPEKKIYAVPEIRQKKIVGWKCYSIGIDDDLLKDCQYLDHDPFKS</sequence>
<dbReference type="RefSeq" id="WP_266131307.1">
    <property type="nucleotide sequence ID" value="NZ_JAPKMY010000010.1"/>
</dbReference>
<keyword evidence="1" id="KW-1133">Transmembrane helix</keyword>
<evidence type="ECO:0000313" key="2">
    <source>
        <dbReference type="EMBL" id="MCX5469276.1"/>
    </source>
</evidence>
<dbReference type="Proteomes" id="UP001146019">
    <property type="component" value="Unassembled WGS sequence"/>
</dbReference>
<comment type="caution">
    <text evidence="2">The sequence shown here is derived from an EMBL/GenBank/DDBJ whole genome shotgun (WGS) entry which is preliminary data.</text>
</comment>
<dbReference type="EMBL" id="JAPKMY010000010">
    <property type="protein sequence ID" value="MCX5469276.1"/>
    <property type="molecule type" value="Genomic_DNA"/>
</dbReference>
<keyword evidence="3" id="KW-1185">Reference proteome</keyword>
<keyword evidence="1" id="KW-0812">Transmembrane</keyword>
<protein>
    <submittedName>
        <fullName evidence="2">Zinc ribbon domain-containing protein</fullName>
    </submittedName>
</protein>
<organism evidence="2 3">
    <name type="scientific">Acinetobacter nematophilus</name>
    <dbReference type="NCBI Taxonomy" id="2994642"/>
    <lineage>
        <taxon>Bacteria</taxon>
        <taxon>Pseudomonadati</taxon>
        <taxon>Pseudomonadota</taxon>
        <taxon>Gammaproteobacteria</taxon>
        <taxon>Moraxellales</taxon>
        <taxon>Moraxellaceae</taxon>
        <taxon>Acinetobacter</taxon>
    </lineage>
</organism>
<proteinExistence type="predicted"/>
<keyword evidence="1" id="KW-0472">Membrane</keyword>
<gene>
    <name evidence="2" type="ORF">OSH00_16235</name>
</gene>
<evidence type="ECO:0000256" key="1">
    <source>
        <dbReference type="SAM" id="Phobius"/>
    </source>
</evidence>
<evidence type="ECO:0000313" key="3">
    <source>
        <dbReference type="Proteomes" id="UP001146019"/>
    </source>
</evidence>
<name>A0A9X3DW87_9GAMM</name>
<dbReference type="AlphaFoldDB" id="A0A9X3DW87"/>